<dbReference type="GO" id="GO:0005737">
    <property type="term" value="C:cytoplasm"/>
    <property type="evidence" value="ECO:0007669"/>
    <property type="project" value="UniProtKB-SubCell"/>
</dbReference>
<comment type="caution">
    <text evidence="11">The sequence shown here is derived from an EMBL/GenBank/DDBJ whole genome shotgun (WGS) entry which is preliminary data.</text>
</comment>
<dbReference type="Proteomes" id="UP000288716">
    <property type="component" value="Unassembled WGS sequence"/>
</dbReference>
<accession>A0A443S476</accession>
<dbReference type="PANTHER" id="PTHR10012:SF0">
    <property type="entry name" value="SERINE_THREONINE-PROTEIN PHOSPHATASE 2A ACTIVATOR"/>
    <property type="match status" value="1"/>
</dbReference>
<comment type="function">
    <text evidence="10">PPIases accelerate the folding of proteins. It catalyzes the cis-trans isomerization of proline imidic peptide bonds in oligopeptides.</text>
</comment>
<dbReference type="SUPFAM" id="SSF140984">
    <property type="entry name" value="PTPA-like"/>
    <property type="match status" value="1"/>
</dbReference>
<dbReference type="GO" id="GO:0007052">
    <property type="term" value="P:mitotic spindle organization"/>
    <property type="evidence" value="ECO:0007669"/>
    <property type="project" value="TreeGrafter"/>
</dbReference>
<evidence type="ECO:0000256" key="4">
    <source>
        <dbReference type="ARBA" id="ARBA00013194"/>
    </source>
</evidence>
<sequence length="304" mass="35668">MDDEKCLRKRIASVNDMQHWLTCPGYKDLLAFIRQINEFAKSAHNAFHDVSTITIPKLVKTMKLLNELSELVNEVKPFEDKNQRFGNKAFRIWFERMQQKLDEYFEEGFSAEHAIELRVYLEESFGNKQRIDYGTGHELSYIIFCMGLYKLELVGENETEASLRNISHQILTLFAVVYLPLCRSFQLEYRLEPAGSHGVYSLDDFQFLPFLFGSSQLVRHPLLEPRNFYEPEVFNANSEKFMFHSAIQFIHKVKTGPFHEHSNQLYNISGVDSWEKINRGLFKKYCDEVLGKFPIVQHLIFGEK</sequence>
<dbReference type="GO" id="GO:0003755">
    <property type="term" value="F:peptidyl-prolyl cis-trans isomerase activity"/>
    <property type="evidence" value="ECO:0007669"/>
    <property type="project" value="UniProtKB-KW"/>
</dbReference>
<evidence type="ECO:0000256" key="8">
    <source>
        <dbReference type="ARBA" id="ARBA00044786"/>
    </source>
</evidence>
<comment type="catalytic activity">
    <reaction evidence="1 10">
        <text>[protein]-peptidylproline (omega=180) = [protein]-peptidylproline (omega=0)</text>
        <dbReference type="Rhea" id="RHEA:16237"/>
        <dbReference type="Rhea" id="RHEA-COMP:10747"/>
        <dbReference type="Rhea" id="RHEA-COMP:10748"/>
        <dbReference type="ChEBI" id="CHEBI:83833"/>
        <dbReference type="ChEBI" id="CHEBI:83834"/>
        <dbReference type="EC" id="5.2.1.8"/>
    </reaction>
</comment>
<evidence type="ECO:0000256" key="5">
    <source>
        <dbReference type="ARBA" id="ARBA00022490"/>
    </source>
</evidence>
<dbReference type="AlphaFoldDB" id="A0A443S476"/>
<dbReference type="Pfam" id="PF03095">
    <property type="entry name" value="PTPA"/>
    <property type="match status" value="1"/>
</dbReference>
<dbReference type="CDD" id="cd04087">
    <property type="entry name" value="PTPA"/>
    <property type="match status" value="1"/>
</dbReference>
<proteinExistence type="inferred from homology"/>
<organism evidence="11 12">
    <name type="scientific">Leptotrombidium deliense</name>
    <dbReference type="NCBI Taxonomy" id="299467"/>
    <lineage>
        <taxon>Eukaryota</taxon>
        <taxon>Metazoa</taxon>
        <taxon>Ecdysozoa</taxon>
        <taxon>Arthropoda</taxon>
        <taxon>Chelicerata</taxon>
        <taxon>Arachnida</taxon>
        <taxon>Acari</taxon>
        <taxon>Acariformes</taxon>
        <taxon>Trombidiformes</taxon>
        <taxon>Prostigmata</taxon>
        <taxon>Anystina</taxon>
        <taxon>Parasitengona</taxon>
        <taxon>Trombiculoidea</taxon>
        <taxon>Trombiculidae</taxon>
        <taxon>Leptotrombidium</taxon>
    </lineage>
</organism>
<keyword evidence="6 10" id="KW-0697">Rotamase</keyword>
<dbReference type="EMBL" id="NCKV01009107">
    <property type="protein sequence ID" value="RWS22330.1"/>
    <property type="molecule type" value="Genomic_DNA"/>
</dbReference>
<dbReference type="Gene3D" id="1.20.120.1150">
    <property type="match status" value="1"/>
</dbReference>
<evidence type="ECO:0000256" key="10">
    <source>
        <dbReference type="RuleBase" id="RU361210"/>
    </source>
</evidence>
<evidence type="ECO:0000256" key="1">
    <source>
        <dbReference type="ARBA" id="ARBA00000971"/>
    </source>
</evidence>
<dbReference type="GO" id="GO:0008160">
    <property type="term" value="F:protein tyrosine phosphatase activator activity"/>
    <property type="evidence" value="ECO:0007669"/>
    <property type="project" value="TreeGrafter"/>
</dbReference>
<dbReference type="GO" id="GO:0005634">
    <property type="term" value="C:nucleus"/>
    <property type="evidence" value="ECO:0007669"/>
    <property type="project" value="TreeGrafter"/>
</dbReference>
<dbReference type="STRING" id="299467.A0A443S476"/>
<dbReference type="OrthoDB" id="16120at2759"/>
<dbReference type="EC" id="5.2.1.8" evidence="4 10"/>
<comment type="similarity">
    <text evidence="3 10">Belongs to the PTPA-type PPIase family.</text>
</comment>
<dbReference type="InterPro" id="IPR004327">
    <property type="entry name" value="Phstyr_phstse_ac"/>
</dbReference>
<protein>
    <recommendedName>
        <fullName evidence="8 10">Serine/threonine-protein phosphatase 2A activator</fullName>
        <ecNumber evidence="4 10">5.2.1.8</ecNumber>
    </recommendedName>
    <alternativeName>
        <fullName evidence="9 10">Phosphotyrosyl phosphatase activator</fullName>
    </alternativeName>
</protein>
<keyword evidence="12" id="KW-1185">Reference proteome</keyword>
<reference evidence="11 12" key="1">
    <citation type="journal article" date="2018" name="Gigascience">
        <title>Genomes of trombidid mites reveal novel predicted allergens and laterally-transferred genes associated with secondary metabolism.</title>
        <authorList>
            <person name="Dong X."/>
            <person name="Chaisiri K."/>
            <person name="Xia D."/>
            <person name="Armstrong S.D."/>
            <person name="Fang Y."/>
            <person name="Donnelly M.J."/>
            <person name="Kadowaki T."/>
            <person name="McGarry J.W."/>
            <person name="Darby A.C."/>
            <person name="Makepeace B.L."/>
        </authorList>
    </citation>
    <scope>NUCLEOTIDE SEQUENCE [LARGE SCALE GENOMIC DNA]</scope>
    <source>
        <strain evidence="11">UoL-UT</strain>
    </source>
</reference>
<dbReference type="VEuPathDB" id="VectorBase:LDEU009710"/>
<evidence type="ECO:0000313" key="12">
    <source>
        <dbReference type="Proteomes" id="UP000288716"/>
    </source>
</evidence>
<dbReference type="FunFam" id="1.20.120.1150:FF:000002">
    <property type="entry name" value="Serine/threonine-protein phosphatase 2A activator"/>
    <property type="match status" value="1"/>
</dbReference>
<comment type="subcellular location">
    <subcellularLocation>
        <location evidence="2 10">Cytoplasm</location>
    </subcellularLocation>
</comment>
<name>A0A443S476_9ACAR</name>
<gene>
    <name evidence="11" type="ORF">B4U80_01704</name>
</gene>
<evidence type="ECO:0000256" key="2">
    <source>
        <dbReference type="ARBA" id="ARBA00004496"/>
    </source>
</evidence>
<feature type="non-terminal residue" evidence="11">
    <location>
        <position position="304"/>
    </location>
</feature>
<dbReference type="InterPro" id="IPR037218">
    <property type="entry name" value="PTPA_sf"/>
</dbReference>
<dbReference type="PIRSF" id="PIRSF016325">
    <property type="entry name" value="Phstyr_phstse_ac"/>
    <property type="match status" value="1"/>
</dbReference>
<evidence type="ECO:0000256" key="7">
    <source>
        <dbReference type="ARBA" id="ARBA00023235"/>
    </source>
</evidence>
<evidence type="ECO:0000313" key="11">
    <source>
        <dbReference type="EMBL" id="RWS22330.1"/>
    </source>
</evidence>
<evidence type="ECO:0000256" key="3">
    <source>
        <dbReference type="ARBA" id="ARBA00011019"/>
    </source>
</evidence>
<dbReference type="PANTHER" id="PTHR10012">
    <property type="entry name" value="SERINE/THREONINE-PROTEIN PHOSPHATASE 2A REGULATORY SUBUNIT B"/>
    <property type="match status" value="1"/>
</dbReference>
<evidence type="ECO:0000256" key="9">
    <source>
        <dbReference type="ARBA" id="ARBA00044820"/>
    </source>
</evidence>
<keyword evidence="5 10" id="KW-0963">Cytoplasm</keyword>
<dbReference type="GO" id="GO:0000159">
    <property type="term" value="C:protein phosphatase type 2A complex"/>
    <property type="evidence" value="ECO:0007669"/>
    <property type="project" value="TreeGrafter"/>
</dbReference>
<evidence type="ECO:0000256" key="6">
    <source>
        <dbReference type="ARBA" id="ARBA00023110"/>
    </source>
</evidence>
<keyword evidence="7 10" id="KW-0413">Isomerase</keyword>
<dbReference type="InterPro" id="IPR043170">
    <property type="entry name" value="PTPA_C_lid"/>
</dbReference>